<keyword evidence="2" id="KW-1133">Transmembrane helix</keyword>
<feature type="compositionally biased region" description="Low complexity" evidence="1">
    <location>
        <begin position="173"/>
        <end position="200"/>
    </location>
</feature>
<accession>A0A7C8MD31</accession>
<evidence type="ECO:0000313" key="4">
    <source>
        <dbReference type="EMBL" id="KAF2872363.1"/>
    </source>
</evidence>
<gene>
    <name evidence="4" type="ORF">BDV95DRAFT_593749</name>
</gene>
<dbReference type="Proteomes" id="UP000481861">
    <property type="component" value="Unassembled WGS sequence"/>
</dbReference>
<organism evidence="4 5">
    <name type="scientific">Massariosphaeria phaeospora</name>
    <dbReference type="NCBI Taxonomy" id="100035"/>
    <lineage>
        <taxon>Eukaryota</taxon>
        <taxon>Fungi</taxon>
        <taxon>Dikarya</taxon>
        <taxon>Ascomycota</taxon>
        <taxon>Pezizomycotina</taxon>
        <taxon>Dothideomycetes</taxon>
        <taxon>Pleosporomycetidae</taxon>
        <taxon>Pleosporales</taxon>
        <taxon>Pleosporales incertae sedis</taxon>
        <taxon>Massariosphaeria</taxon>
    </lineage>
</organism>
<feature type="transmembrane region" description="Helical" evidence="2">
    <location>
        <begin position="211"/>
        <end position="236"/>
    </location>
</feature>
<keyword evidence="3" id="KW-0732">Signal</keyword>
<feature type="chain" id="PRO_5028995247" description="Mid2 domain-containing protein" evidence="3">
    <location>
        <begin position="29"/>
        <end position="311"/>
    </location>
</feature>
<evidence type="ECO:0000256" key="1">
    <source>
        <dbReference type="SAM" id="MobiDB-lite"/>
    </source>
</evidence>
<evidence type="ECO:0000256" key="2">
    <source>
        <dbReference type="SAM" id="Phobius"/>
    </source>
</evidence>
<feature type="compositionally biased region" description="Polar residues" evidence="1">
    <location>
        <begin position="257"/>
        <end position="270"/>
    </location>
</feature>
<evidence type="ECO:0000313" key="5">
    <source>
        <dbReference type="Proteomes" id="UP000481861"/>
    </source>
</evidence>
<reference evidence="4 5" key="1">
    <citation type="submission" date="2020-01" db="EMBL/GenBank/DDBJ databases">
        <authorList>
            <consortium name="DOE Joint Genome Institute"/>
            <person name="Haridas S."/>
            <person name="Albert R."/>
            <person name="Binder M."/>
            <person name="Bloem J."/>
            <person name="Labutti K."/>
            <person name="Salamov A."/>
            <person name="Andreopoulos B."/>
            <person name="Baker S.E."/>
            <person name="Barry K."/>
            <person name="Bills G."/>
            <person name="Bluhm B.H."/>
            <person name="Cannon C."/>
            <person name="Castanera R."/>
            <person name="Culley D.E."/>
            <person name="Daum C."/>
            <person name="Ezra D."/>
            <person name="Gonzalez J.B."/>
            <person name="Henrissat B."/>
            <person name="Kuo A."/>
            <person name="Liang C."/>
            <person name="Lipzen A."/>
            <person name="Lutzoni F."/>
            <person name="Magnuson J."/>
            <person name="Mondo S."/>
            <person name="Nolan M."/>
            <person name="Ohm R."/>
            <person name="Pangilinan J."/>
            <person name="Park H.-J.H."/>
            <person name="Ramirez L."/>
            <person name="Alfaro M."/>
            <person name="Sun H."/>
            <person name="Tritt A."/>
            <person name="Yoshinaga Y."/>
            <person name="Zwiers L.-H.L."/>
            <person name="Turgeon B.G."/>
            <person name="Goodwin S.B."/>
            <person name="Spatafora J.W."/>
            <person name="Crous P.W."/>
            <person name="Grigoriev I.V."/>
        </authorList>
    </citation>
    <scope>NUCLEOTIDE SEQUENCE [LARGE SCALE GENOMIC DNA]</scope>
    <source>
        <strain evidence="4 5">CBS 611.86</strain>
    </source>
</reference>
<keyword evidence="5" id="KW-1185">Reference proteome</keyword>
<proteinExistence type="predicted"/>
<protein>
    <recommendedName>
        <fullName evidence="6">Mid2 domain-containing protein</fullName>
    </recommendedName>
</protein>
<name>A0A7C8MD31_9PLEO</name>
<keyword evidence="2" id="KW-0812">Transmembrane</keyword>
<dbReference type="EMBL" id="JAADJZ010000009">
    <property type="protein sequence ID" value="KAF2872363.1"/>
    <property type="molecule type" value="Genomic_DNA"/>
</dbReference>
<feature type="signal peptide" evidence="3">
    <location>
        <begin position="1"/>
        <end position="28"/>
    </location>
</feature>
<dbReference type="AlphaFoldDB" id="A0A7C8MD31"/>
<dbReference type="OrthoDB" id="5215637at2759"/>
<comment type="caution">
    <text evidence="4">The sequence shown here is derived from an EMBL/GenBank/DDBJ whole genome shotgun (WGS) entry which is preliminary data.</text>
</comment>
<evidence type="ECO:0000256" key="3">
    <source>
        <dbReference type="SAM" id="SignalP"/>
    </source>
</evidence>
<feature type="region of interest" description="Disordered" evidence="1">
    <location>
        <begin position="173"/>
        <end position="203"/>
    </location>
</feature>
<feature type="region of interest" description="Disordered" evidence="1">
    <location>
        <begin position="247"/>
        <end position="270"/>
    </location>
</feature>
<evidence type="ECO:0008006" key="6">
    <source>
        <dbReference type="Google" id="ProtNLM"/>
    </source>
</evidence>
<sequence length="311" mass="32577">MTLRRRLFCCARYLSLLLLVFVVPLCRAECFGLDGNTMGPENQPCSNVPGAISACCASNRTNHFGGSSTQGATADKCLSNGLCHNIEVYSPSVIYVHYWRSGCTTTPGDNRLCLADVCIKPPQVRGGGGAEMTPCNGNETSETWCCGTNTDCCGTKDEVRLPVIMGLSSSSSSSIAVSTSTPSTSLGSTGTSTPTAAPLAESPRVEQRASLGAGAIAGIAVSVTIAALAILALLILGRRWRRRKAALNEPAEGTPGMASSTFGTPDTRSTLLSTQKHPLLLPQDATTAAEMEAVRDPVETDGRGRQVFELN</sequence>
<keyword evidence="2" id="KW-0472">Membrane</keyword>